<proteinExistence type="predicted"/>
<evidence type="ECO:0000313" key="2">
    <source>
        <dbReference type="Proteomes" id="UP000183656"/>
    </source>
</evidence>
<accession>A0A1I7KX21</accession>
<dbReference type="EMBL" id="FPBX01000087">
    <property type="protein sequence ID" value="SFV01967.1"/>
    <property type="molecule type" value="Genomic_DNA"/>
</dbReference>
<dbReference type="STRING" id="343013.SAMN04489707_10873"/>
<name>A0A1I7KX21_9BURK</name>
<dbReference type="RefSeq" id="WP_054258089.1">
    <property type="nucleotide sequence ID" value="NZ_CYIG01000092.1"/>
</dbReference>
<organism evidence="1 2">
    <name type="scientific">Paenacidovorax caeni</name>
    <dbReference type="NCBI Taxonomy" id="343013"/>
    <lineage>
        <taxon>Bacteria</taxon>
        <taxon>Pseudomonadati</taxon>
        <taxon>Pseudomonadota</taxon>
        <taxon>Betaproteobacteria</taxon>
        <taxon>Burkholderiales</taxon>
        <taxon>Comamonadaceae</taxon>
        <taxon>Paenacidovorax</taxon>
    </lineage>
</organism>
<gene>
    <name evidence="1" type="ORF">SAMN04489707_10873</name>
</gene>
<protein>
    <recommendedName>
        <fullName evidence="3">Glyoxalase/Bleomycin resistance protein/Dioxygenase superfamily protein</fullName>
    </recommendedName>
</protein>
<dbReference type="Proteomes" id="UP000183656">
    <property type="component" value="Unassembled WGS sequence"/>
</dbReference>
<dbReference type="CDD" id="cd06587">
    <property type="entry name" value="VOC"/>
    <property type="match status" value="1"/>
</dbReference>
<reference evidence="1 2" key="1">
    <citation type="submission" date="2016-10" db="EMBL/GenBank/DDBJ databases">
        <authorList>
            <person name="de Groot N.N."/>
        </authorList>
    </citation>
    <scope>NUCLEOTIDE SEQUENCE [LARGE SCALE GENOMIC DNA]</scope>
    <source>
        <strain evidence="1 2">R-24608</strain>
    </source>
</reference>
<evidence type="ECO:0008006" key="3">
    <source>
        <dbReference type="Google" id="ProtNLM"/>
    </source>
</evidence>
<evidence type="ECO:0000313" key="1">
    <source>
        <dbReference type="EMBL" id="SFV01967.1"/>
    </source>
</evidence>
<sequence length="69" mass="7575">MSPPAPHKDTAAIRQSLVVFAKNKARLSAFYRETLGLTLVEEESSHDLLQGPGIEIVIHGIPRQYAMAC</sequence>
<dbReference type="AlphaFoldDB" id="A0A1I7KX21"/>
<keyword evidence="2" id="KW-1185">Reference proteome</keyword>